<sequence length="399" mass="44422">MLNCWISLLICASVSAISDDQTEVTYPSLETLERGVKIMKIRAFGEDLELKLEPAGDVISDDFTVVDGEGNIQDNDATFLKKRLFRDEEKGSALYIKEMGSMEIDGMINSELRIEPYKSQEEGRNEFNAHLVTKILPEVRSFSDAVINVHLGGLLSERNDTADECMEIEYLFMAESNFAVRFPNSVQLQAYLGTLFVQVQILMDRLNLNLKTRLIGTILYKDNPSFFQISFIPGQDIIDANNIMKNMTNFLCANEGNELIKRADVIILITTNPIRVSYPFWSFINSRLLGVSNLGGACNLCKKFAVIRDSGRKLLTAYVIAHETAHLIGSPHDGVGQMFSLPGSPGSLECPPFAGFIMGNNFGVTTSMFSQCSRENIKYFLSKNEASCIKGCNSNSTML</sequence>
<dbReference type="SUPFAM" id="SSF55486">
    <property type="entry name" value="Metalloproteases ('zincins'), catalytic domain"/>
    <property type="match status" value="1"/>
</dbReference>
<evidence type="ECO:0000256" key="7">
    <source>
        <dbReference type="PROSITE-ProRule" id="PRU00276"/>
    </source>
</evidence>
<evidence type="ECO:0000256" key="5">
    <source>
        <dbReference type="ARBA" id="ARBA00022833"/>
    </source>
</evidence>
<evidence type="ECO:0000256" key="1">
    <source>
        <dbReference type="ARBA" id="ARBA00006629"/>
    </source>
</evidence>
<keyword evidence="5 7" id="KW-0862">Zinc</keyword>
<dbReference type="GO" id="GO:0006509">
    <property type="term" value="P:membrane protein ectodomain proteolysis"/>
    <property type="evidence" value="ECO:0007669"/>
    <property type="project" value="TreeGrafter"/>
</dbReference>
<feature type="domain" description="Peptidase M12B" evidence="9">
    <location>
        <begin position="166"/>
        <end position="393"/>
    </location>
</feature>
<evidence type="ECO:0000256" key="4">
    <source>
        <dbReference type="ARBA" id="ARBA00022801"/>
    </source>
</evidence>
<dbReference type="PANTHER" id="PTHR11905:SF159">
    <property type="entry name" value="ADAM METALLOPROTEASE"/>
    <property type="match status" value="1"/>
</dbReference>
<keyword evidence="4" id="KW-0378">Hydrolase</keyword>
<dbReference type="Gene3D" id="3.40.390.10">
    <property type="entry name" value="Collagenase (Catalytic Domain)"/>
    <property type="match status" value="1"/>
</dbReference>
<feature type="chain" id="PRO_5009115825" evidence="8">
    <location>
        <begin position="17"/>
        <end position="399"/>
    </location>
</feature>
<evidence type="ECO:0000259" key="9">
    <source>
        <dbReference type="PROSITE" id="PS50215"/>
    </source>
</evidence>
<reference evidence="10" key="1">
    <citation type="submission" date="2015-08" db="EMBL/GenBank/DDBJ databases">
        <title>Proteomic endorsed transcriptomic profile of the venom gland from Tityus obscurus.</title>
        <authorList>
            <person name="Oliveira U.C."/>
            <person name="Nishiyama M.Y.Jr."/>
            <person name="Santos M.B."/>
            <person name="Silva A.P."/>
            <person name="Chalkidis H.M."/>
            <person name="Imberg A.S."/>
            <person name="Candido D.M."/>
            <person name="Yamanouye N."/>
            <person name="Dorce V.A."/>
            <person name="Junqueira-de-Azevedo I.L."/>
        </authorList>
    </citation>
    <scope>NUCLEOTIDE SEQUENCE</scope>
    <source>
        <tissue evidence="10">Telson</tissue>
    </source>
</reference>
<evidence type="ECO:0000256" key="3">
    <source>
        <dbReference type="ARBA" id="ARBA00022723"/>
    </source>
</evidence>
<proteinExistence type="inferred from homology"/>
<comment type="caution">
    <text evidence="7">Lacks conserved residue(s) required for the propagation of feature annotation.</text>
</comment>
<dbReference type="Pfam" id="PF01421">
    <property type="entry name" value="Reprolysin"/>
    <property type="match status" value="1"/>
</dbReference>
<evidence type="ECO:0000313" key="10">
    <source>
        <dbReference type="EMBL" id="JAT91135.1"/>
    </source>
</evidence>
<keyword evidence="2" id="KW-0645">Protease</keyword>
<comment type="similarity">
    <text evidence="1">Belongs to the venom metalloproteinase (M12B) family.</text>
</comment>
<dbReference type="GO" id="GO:0004222">
    <property type="term" value="F:metalloendopeptidase activity"/>
    <property type="evidence" value="ECO:0007669"/>
    <property type="project" value="InterPro"/>
</dbReference>
<feature type="binding site" evidence="7">
    <location>
        <position position="322"/>
    </location>
    <ligand>
        <name>Zn(2+)</name>
        <dbReference type="ChEBI" id="CHEBI:29105"/>
        <note>catalytic</note>
    </ligand>
</feature>
<dbReference type="PROSITE" id="PS50215">
    <property type="entry name" value="ADAM_MEPRO"/>
    <property type="match status" value="1"/>
</dbReference>
<keyword evidence="8" id="KW-0732">Signal</keyword>
<name>A0A1E1WVU1_TITOB</name>
<dbReference type="InterPro" id="IPR024079">
    <property type="entry name" value="MetalloPept_cat_dom_sf"/>
</dbReference>
<feature type="binding site" evidence="7">
    <location>
        <position position="326"/>
    </location>
    <ligand>
        <name>Zn(2+)</name>
        <dbReference type="ChEBI" id="CHEBI:29105"/>
        <note>catalytic</note>
    </ligand>
</feature>
<evidence type="ECO:0000256" key="2">
    <source>
        <dbReference type="ARBA" id="ARBA00022670"/>
    </source>
</evidence>
<feature type="active site" evidence="7">
    <location>
        <position position="323"/>
    </location>
</feature>
<feature type="signal peptide" evidence="8">
    <location>
        <begin position="1"/>
        <end position="16"/>
    </location>
</feature>
<evidence type="ECO:0000256" key="6">
    <source>
        <dbReference type="ARBA" id="ARBA00023049"/>
    </source>
</evidence>
<dbReference type="AlphaFoldDB" id="A0A1E1WVU1"/>
<accession>A0A1E1WVU1</accession>
<organism evidence="10">
    <name type="scientific">Tityus obscurus</name>
    <name type="common">Amazonian scorpion</name>
    <name type="synonym">Tityus cambridgei</name>
    <dbReference type="NCBI Taxonomy" id="1221240"/>
    <lineage>
        <taxon>Eukaryota</taxon>
        <taxon>Metazoa</taxon>
        <taxon>Ecdysozoa</taxon>
        <taxon>Arthropoda</taxon>
        <taxon>Chelicerata</taxon>
        <taxon>Arachnida</taxon>
        <taxon>Scorpiones</taxon>
        <taxon>Buthida</taxon>
        <taxon>Buthoidea</taxon>
        <taxon>Buthidae</taxon>
        <taxon>Tityus</taxon>
    </lineage>
</organism>
<protein>
    <submittedName>
        <fullName evidence="10">Putative metalloproteinase</fullName>
    </submittedName>
</protein>
<evidence type="ECO:0000256" key="8">
    <source>
        <dbReference type="SAM" id="SignalP"/>
    </source>
</evidence>
<dbReference type="InterPro" id="IPR001590">
    <property type="entry name" value="Peptidase_M12B"/>
</dbReference>
<dbReference type="PANTHER" id="PTHR11905">
    <property type="entry name" value="ADAM A DISINTEGRIN AND METALLOPROTEASE DOMAIN"/>
    <property type="match status" value="1"/>
</dbReference>
<feature type="binding site" evidence="7">
    <location>
        <position position="332"/>
    </location>
    <ligand>
        <name>Zn(2+)</name>
        <dbReference type="ChEBI" id="CHEBI:29105"/>
        <note>catalytic</note>
    </ligand>
</feature>
<dbReference type="EMBL" id="GEMQ01000054">
    <property type="protein sequence ID" value="JAT91135.1"/>
    <property type="molecule type" value="Transcribed_RNA"/>
</dbReference>
<keyword evidence="6" id="KW-0482">Metalloprotease</keyword>
<dbReference type="GO" id="GO:0046872">
    <property type="term" value="F:metal ion binding"/>
    <property type="evidence" value="ECO:0007669"/>
    <property type="project" value="UniProtKB-KW"/>
</dbReference>
<keyword evidence="3 7" id="KW-0479">Metal-binding</keyword>